<dbReference type="InterPro" id="IPR034704">
    <property type="entry name" value="Ribosomal_bL28/bL31-like_sf"/>
</dbReference>
<dbReference type="EMBL" id="JAVRQU010000003">
    <property type="protein sequence ID" value="KAK5704952.1"/>
    <property type="molecule type" value="Genomic_DNA"/>
</dbReference>
<proteinExistence type="inferred from homology"/>
<evidence type="ECO:0000256" key="4">
    <source>
        <dbReference type="ARBA" id="ARBA00035269"/>
    </source>
</evidence>
<dbReference type="GO" id="GO:0003735">
    <property type="term" value="F:structural constituent of ribosome"/>
    <property type="evidence" value="ECO:0007669"/>
    <property type="project" value="InterPro"/>
</dbReference>
<reference evidence="7" key="1">
    <citation type="submission" date="2023-08" db="EMBL/GenBank/DDBJ databases">
        <title>Black Yeasts Isolated from many extreme environments.</title>
        <authorList>
            <person name="Coleine C."/>
            <person name="Stajich J.E."/>
            <person name="Selbmann L."/>
        </authorList>
    </citation>
    <scope>NUCLEOTIDE SEQUENCE</scope>
    <source>
        <strain evidence="7">CCFEE 5810</strain>
    </source>
</reference>
<dbReference type="FunFam" id="2.30.170.40:FF:000003">
    <property type="entry name" value="54S ribosomal protein L24"/>
    <property type="match status" value="1"/>
</dbReference>
<evidence type="ECO:0000256" key="6">
    <source>
        <dbReference type="SAM" id="Coils"/>
    </source>
</evidence>
<dbReference type="InterPro" id="IPR026569">
    <property type="entry name" value="Ribosomal_bL28"/>
</dbReference>
<dbReference type="InterPro" id="IPR037147">
    <property type="entry name" value="Ribosomal_bL28_sf"/>
</dbReference>
<evidence type="ECO:0000313" key="8">
    <source>
        <dbReference type="Proteomes" id="UP001310594"/>
    </source>
</evidence>
<evidence type="ECO:0000313" key="7">
    <source>
        <dbReference type="EMBL" id="KAK5704952.1"/>
    </source>
</evidence>
<dbReference type="Gene3D" id="2.30.170.40">
    <property type="entry name" value="Ribosomal protein L28/L24"/>
    <property type="match status" value="1"/>
</dbReference>
<evidence type="ECO:0000256" key="1">
    <source>
        <dbReference type="ARBA" id="ARBA00008760"/>
    </source>
</evidence>
<dbReference type="HAMAP" id="MF_00373">
    <property type="entry name" value="Ribosomal_bL28"/>
    <property type="match status" value="1"/>
</dbReference>
<organism evidence="7 8">
    <name type="scientific">Elasticomyces elasticus</name>
    <dbReference type="NCBI Taxonomy" id="574655"/>
    <lineage>
        <taxon>Eukaryota</taxon>
        <taxon>Fungi</taxon>
        <taxon>Dikarya</taxon>
        <taxon>Ascomycota</taxon>
        <taxon>Pezizomycotina</taxon>
        <taxon>Dothideomycetes</taxon>
        <taxon>Dothideomycetidae</taxon>
        <taxon>Mycosphaerellales</taxon>
        <taxon>Teratosphaeriaceae</taxon>
        <taxon>Elasticomyces</taxon>
    </lineage>
</organism>
<protein>
    <recommendedName>
        <fullName evidence="4">Large ribosomal subunit protein bL28m</fullName>
    </recommendedName>
</protein>
<keyword evidence="2" id="KW-0689">Ribosomal protein</keyword>
<evidence type="ECO:0000256" key="5">
    <source>
        <dbReference type="ARBA" id="ARBA00037226"/>
    </source>
</evidence>
<accession>A0AAN8A4K2</accession>
<evidence type="ECO:0000256" key="3">
    <source>
        <dbReference type="ARBA" id="ARBA00023274"/>
    </source>
</evidence>
<dbReference type="Pfam" id="PF00830">
    <property type="entry name" value="Ribosomal_L28"/>
    <property type="match status" value="1"/>
</dbReference>
<dbReference type="AlphaFoldDB" id="A0AAN8A4K2"/>
<dbReference type="PANTHER" id="PTHR13528">
    <property type="entry name" value="39S RIBOSOMAL PROTEIN L28, MITOCHONDRIAL"/>
    <property type="match status" value="1"/>
</dbReference>
<gene>
    <name evidence="7" type="ORF">LTR97_002063</name>
</gene>
<keyword evidence="6" id="KW-0175">Coiled coil</keyword>
<comment type="similarity">
    <text evidence="1">Belongs to the bacterial ribosomal protein bL28 family.</text>
</comment>
<keyword evidence="3" id="KW-0687">Ribonucleoprotein</keyword>
<dbReference type="GO" id="GO:0005762">
    <property type="term" value="C:mitochondrial large ribosomal subunit"/>
    <property type="evidence" value="ECO:0007669"/>
    <property type="project" value="TreeGrafter"/>
</dbReference>
<dbReference type="Proteomes" id="UP001310594">
    <property type="component" value="Unassembled WGS sequence"/>
</dbReference>
<sequence length="374" mass="42295">MASLLRTTRPRAQAIQQCRRTFSSTPSPAISLQLEKNDPDAVADSLPPYPYGPTRWYKQSSLGLYGGQRIRFGNNVGEKFENKTRRSWQPNVLVRKLFSKALGRVVQVRVTTRVLRTIDKLGGLDEYLLGEKESRIRELGESGWWLRWAIMQTDAVKARFVAERQRLGVSEDVALREEAEVLEAQQVIEDASELDIDEAEAVEISEAVGGTDGAFIVEQPAGVPPLKFRVGPGKHLILTAEGWRRTRPDPERLPNIAKAKIFANLSDDLLPQWEKALVMQLAEQHAELKSLVKAAIKAGEASEGIESRILSAEEQKEMLREARREWKRELKGRAEAEYERRIAVREERKGERKAVKREGRAAERERAAVALVEE</sequence>
<evidence type="ECO:0000256" key="2">
    <source>
        <dbReference type="ARBA" id="ARBA00022980"/>
    </source>
</evidence>
<comment type="function">
    <text evidence="5">Component of the mitochondrial ribosome (mitoribosome), a dedicated translation machinery responsible for the synthesis of mitochondrial genome-encoded proteins, including at least some of the essential transmembrane subunits of the mitochondrial respiratory chain. The mitoribosomes are attached to the mitochondrial inner membrane and translation products are cotranslationally integrated into the membrane.</text>
</comment>
<name>A0AAN8A4K2_9PEZI</name>
<dbReference type="SUPFAM" id="SSF143800">
    <property type="entry name" value="L28p-like"/>
    <property type="match status" value="1"/>
</dbReference>
<feature type="coiled-coil region" evidence="6">
    <location>
        <begin position="302"/>
        <end position="329"/>
    </location>
</feature>
<comment type="caution">
    <text evidence="7">The sequence shown here is derived from an EMBL/GenBank/DDBJ whole genome shotgun (WGS) entry which is preliminary data.</text>
</comment>
<dbReference type="PANTHER" id="PTHR13528:SF2">
    <property type="entry name" value="LARGE RIBOSOMAL SUBUNIT PROTEIN BL28M"/>
    <property type="match status" value="1"/>
</dbReference>